<sequence>MSYNINGHEITVSFPVDSISVNKTSIAFTDRQGKNKQTFSKRTEALTFMKWLLSANK</sequence>
<dbReference type="AlphaFoldDB" id="A0A972FW17"/>
<dbReference type="EMBL" id="JAAXYH010000001">
    <property type="protein sequence ID" value="NMH63662.1"/>
    <property type="molecule type" value="Genomic_DNA"/>
</dbReference>
<comment type="caution">
    <text evidence="1">The sequence shown here is derived from an EMBL/GenBank/DDBJ whole genome shotgun (WGS) entry which is preliminary data.</text>
</comment>
<proteinExistence type="predicted"/>
<reference evidence="1" key="1">
    <citation type="submission" date="2020-04" db="EMBL/GenBank/DDBJ databases">
        <title>Description of Shewanella salipaludis sp. nov., isolated from a salt marsh.</title>
        <authorList>
            <person name="Park S."/>
            <person name="Yoon J.-H."/>
        </authorList>
    </citation>
    <scope>NUCLEOTIDE SEQUENCE</scope>
    <source>
        <strain evidence="1">SHSM-M6</strain>
    </source>
</reference>
<evidence type="ECO:0000313" key="2">
    <source>
        <dbReference type="Proteomes" id="UP000737113"/>
    </source>
</evidence>
<gene>
    <name evidence="1" type="ORF">HC757_00485</name>
</gene>
<keyword evidence="2" id="KW-1185">Reference proteome</keyword>
<accession>A0A972FW17</accession>
<evidence type="ECO:0000313" key="1">
    <source>
        <dbReference type="EMBL" id="NMH63662.1"/>
    </source>
</evidence>
<protein>
    <submittedName>
        <fullName evidence="1">Uncharacterized protein</fullName>
    </submittedName>
</protein>
<organism evidence="1 2">
    <name type="scientific">Shewanella salipaludis</name>
    <dbReference type="NCBI Taxonomy" id="2723052"/>
    <lineage>
        <taxon>Bacteria</taxon>
        <taxon>Pseudomonadati</taxon>
        <taxon>Pseudomonadota</taxon>
        <taxon>Gammaproteobacteria</taxon>
        <taxon>Alteromonadales</taxon>
        <taxon>Shewanellaceae</taxon>
        <taxon>Shewanella</taxon>
    </lineage>
</organism>
<dbReference type="Proteomes" id="UP000737113">
    <property type="component" value="Unassembled WGS sequence"/>
</dbReference>
<dbReference type="RefSeq" id="WP_169562304.1">
    <property type="nucleotide sequence ID" value="NZ_JAAXYH010000001.1"/>
</dbReference>
<name>A0A972FW17_9GAMM</name>